<dbReference type="PROSITE" id="PS50222">
    <property type="entry name" value="EF_HAND_2"/>
    <property type="match status" value="1"/>
</dbReference>
<comment type="similarity">
    <text evidence="1 4">Belongs to the S-100 family.</text>
</comment>
<evidence type="ECO:0000256" key="2">
    <source>
        <dbReference type="ARBA" id="ARBA00022723"/>
    </source>
</evidence>
<organism evidence="6 7">
    <name type="scientific">Nannospalax galili</name>
    <name type="common">Northern Israeli blind subterranean mole rat</name>
    <name type="synonym">Spalax galili</name>
    <dbReference type="NCBI Taxonomy" id="1026970"/>
    <lineage>
        <taxon>Eukaryota</taxon>
        <taxon>Metazoa</taxon>
        <taxon>Chordata</taxon>
        <taxon>Craniata</taxon>
        <taxon>Vertebrata</taxon>
        <taxon>Euteleostomi</taxon>
        <taxon>Mammalia</taxon>
        <taxon>Eutheria</taxon>
        <taxon>Euarchontoglires</taxon>
        <taxon>Glires</taxon>
        <taxon>Rodentia</taxon>
        <taxon>Myomorpha</taxon>
        <taxon>Muroidea</taxon>
        <taxon>Spalacidae</taxon>
        <taxon>Spalacinae</taxon>
        <taxon>Nannospalax</taxon>
    </lineage>
</organism>
<keyword evidence="2 4" id="KW-0479">Metal-binding</keyword>
<dbReference type="GO" id="GO:0005829">
    <property type="term" value="C:cytosol"/>
    <property type="evidence" value="ECO:0007669"/>
    <property type="project" value="Ensembl"/>
</dbReference>
<dbReference type="Ensembl" id="ENSNGAT00000025503.1">
    <property type="protein sequence ID" value="ENSNGAP00000019838.1"/>
    <property type="gene ID" value="ENSNGAG00000019534.1"/>
</dbReference>
<dbReference type="GO" id="GO:0032496">
    <property type="term" value="P:response to lipopolysaccharide"/>
    <property type="evidence" value="ECO:0007669"/>
    <property type="project" value="TreeGrafter"/>
</dbReference>
<dbReference type="GO" id="GO:0048306">
    <property type="term" value="F:calcium-dependent protein binding"/>
    <property type="evidence" value="ECO:0007669"/>
    <property type="project" value="TreeGrafter"/>
</dbReference>
<dbReference type="InterPro" id="IPR002048">
    <property type="entry name" value="EF_hand_dom"/>
</dbReference>
<feature type="domain" description="EF-hand" evidence="5">
    <location>
        <begin position="46"/>
        <end position="81"/>
    </location>
</feature>
<dbReference type="InterPro" id="IPR018247">
    <property type="entry name" value="EF_Hand_1_Ca_BS"/>
</dbReference>
<evidence type="ECO:0000313" key="7">
    <source>
        <dbReference type="Proteomes" id="UP000694381"/>
    </source>
</evidence>
<dbReference type="OrthoDB" id="26525at2759"/>
<accession>A0A8C6RN88</accession>
<evidence type="ECO:0000256" key="3">
    <source>
        <dbReference type="ARBA" id="ARBA00022837"/>
    </source>
</evidence>
<dbReference type="PROSITE" id="PS00018">
    <property type="entry name" value="EF_HAND_1"/>
    <property type="match status" value="1"/>
</dbReference>
<dbReference type="GO" id="GO:2001244">
    <property type="term" value="P:positive regulation of intrinsic apoptotic signaling pathway"/>
    <property type="evidence" value="ECO:0007669"/>
    <property type="project" value="Ensembl"/>
</dbReference>
<dbReference type="GO" id="GO:1990660">
    <property type="term" value="C:calprotectin complex"/>
    <property type="evidence" value="ECO:0007669"/>
    <property type="project" value="Ensembl"/>
</dbReference>
<dbReference type="Gene3D" id="1.10.238.10">
    <property type="entry name" value="EF-hand"/>
    <property type="match status" value="1"/>
</dbReference>
<dbReference type="AlphaFoldDB" id="A0A8C6RN88"/>
<dbReference type="GO" id="GO:0005509">
    <property type="term" value="F:calcium ion binding"/>
    <property type="evidence" value="ECO:0007669"/>
    <property type="project" value="InterPro"/>
</dbReference>
<evidence type="ECO:0000256" key="4">
    <source>
        <dbReference type="RuleBase" id="RU361184"/>
    </source>
</evidence>
<reference evidence="6" key="1">
    <citation type="submission" date="2025-08" db="UniProtKB">
        <authorList>
            <consortium name="Ensembl"/>
        </authorList>
    </citation>
    <scope>IDENTIFICATION</scope>
</reference>
<dbReference type="Proteomes" id="UP000694381">
    <property type="component" value="Unassembled WGS sequence"/>
</dbReference>
<dbReference type="Pfam" id="PF01023">
    <property type="entry name" value="S_100"/>
    <property type="match status" value="1"/>
</dbReference>
<dbReference type="InterPro" id="IPR013787">
    <property type="entry name" value="S100_Ca-bd_sub"/>
</dbReference>
<dbReference type="GO" id="GO:0002523">
    <property type="term" value="P:leukocyte migration involved in inflammatory response"/>
    <property type="evidence" value="ECO:0007669"/>
    <property type="project" value="Ensembl"/>
</dbReference>
<dbReference type="GO" id="GO:0002790">
    <property type="term" value="P:peptide secretion"/>
    <property type="evidence" value="ECO:0007669"/>
    <property type="project" value="Ensembl"/>
</dbReference>
<dbReference type="GO" id="GO:1990661">
    <property type="term" value="C:S100A8 complex"/>
    <property type="evidence" value="ECO:0007669"/>
    <property type="project" value="Ensembl"/>
</dbReference>
<gene>
    <name evidence="6" type="primary">LOC103751941</name>
</gene>
<dbReference type="GeneID" id="103751941"/>
<name>A0A8C6RN88_NANGA</name>
<dbReference type="GO" id="GO:0030593">
    <property type="term" value="P:neutrophil chemotaxis"/>
    <property type="evidence" value="ECO:0007669"/>
    <property type="project" value="Ensembl"/>
</dbReference>
<evidence type="ECO:0000256" key="1">
    <source>
        <dbReference type="ARBA" id="ARBA00007323"/>
    </source>
</evidence>
<dbReference type="SUPFAM" id="SSF47473">
    <property type="entry name" value="EF-hand"/>
    <property type="match status" value="1"/>
</dbReference>
<dbReference type="GeneTree" id="ENSGT00910000144329"/>
<dbReference type="SMART" id="SM01394">
    <property type="entry name" value="S_100"/>
    <property type="match status" value="1"/>
</dbReference>
<dbReference type="GO" id="GO:0014002">
    <property type="term" value="P:astrocyte development"/>
    <property type="evidence" value="ECO:0007669"/>
    <property type="project" value="Ensembl"/>
</dbReference>
<evidence type="ECO:0000259" key="5">
    <source>
        <dbReference type="PROSITE" id="PS50222"/>
    </source>
</evidence>
<dbReference type="GO" id="GO:0043542">
    <property type="term" value="P:endothelial cell migration"/>
    <property type="evidence" value="ECO:0007669"/>
    <property type="project" value="TreeGrafter"/>
</dbReference>
<keyword evidence="3 4" id="KW-0106">Calcium</keyword>
<dbReference type="GO" id="GO:0002793">
    <property type="term" value="P:positive regulation of peptide secretion"/>
    <property type="evidence" value="ECO:0007669"/>
    <property type="project" value="Ensembl"/>
</dbReference>
<dbReference type="PANTHER" id="PTHR11639:SF5">
    <property type="entry name" value="PROTEIN S100-A8"/>
    <property type="match status" value="1"/>
</dbReference>
<dbReference type="GO" id="GO:0006914">
    <property type="term" value="P:autophagy"/>
    <property type="evidence" value="ECO:0007669"/>
    <property type="project" value="Ensembl"/>
</dbReference>
<evidence type="ECO:0000313" key="6">
    <source>
        <dbReference type="Ensembl" id="ENSNGAP00000019838.1"/>
    </source>
</evidence>
<dbReference type="GO" id="GO:0070488">
    <property type="term" value="P:neutrophil aggregation"/>
    <property type="evidence" value="ECO:0007669"/>
    <property type="project" value="Ensembl"/>
</dbReference>
<dbReference type="GO" id="GO:0050729">
    <property type="term" value="P:positive regulation of inflammatory response"/>
    <property type="evidence" value="ECO:0007669"/>
    <property type="project" value="Ensembl"/>
</dbReference>
<dbReference type="RefSeq" id="XP_008853782.1">
    <property type="nucleotide sequence ID" value="XM_008855560.3"/>
</dbReference>
<dbReference type="KEGG" id="ngi:103751941"/>
<keyword evidence="7" id="KW-1185">Reference proteome</keyword>
<dbReference type="InterPro" id="IPR001751">
    <property type="entry name" value="S100/CaBP7/8-like_CS"/>
</dbReference>
<dbReference type="PROSITE" id="PS00303">
    <property type="entry name" value="S100_CABP"/>
    <property type="match status" value="1"/>
</dbReference>
<proteinExistence type="inferred from homology"/>
<dbReference type="GO" id="GO:0070062">
    <property type="term" value="C:extracellular exosome"/>
    <property type="evidence" value="ECO:0007669"/>
    <property type="project" value="TreeGrafter"/>
</dbReference>
<protein>
    <recommendedName>
        <fullName evidence="4">Protein S100</fullName>
    </recommendedName>
    <alternativeName>
        <fullName evidence="4">S100 calcium-binding protein</fullName>
    </alternativeName>
</protein>
<dbReference type="OMA" id="NYHAIYR"/>
<sequence>MLTDLEKSLNAIVDVFHKYSLVKGNHHALYRDDLKKLISNECPQYIQKKDAETWFKELDFNEDGAVNFEEFLVLVIKVGVAAHRESHKH</sequence>
<dbReference type="InterPro" id="IPR011992">
    <property type="entry name" value="EF-hand-dom_pair"/>
</dbReference>
<dbReference type="PANTHER" id="PTHR11639">
    <property type="entry name" value="S100 CALCIUM-BINDING PROTEIN"/>
    <property type="match status" value="1"/>
</dbReference>
<dbReference type="GO" id="GO:0045111">
    <property type="term" value="C:intermediate filament cytoskeleton"/>
    <property type="evidence" value="ECO:0007669"/>
    <property type="project" value="Ensembl"/>
</dbReference>
<reference evidence="6" key="2">
    <citation type="submission" date="2025-09" db="UniProtKB">
        <authorList>
            <consortium name="Ensembl"/>
        </authorList>
    </citation>
    <scope>IDENTIFICATION</scope>
</reference>